<proteinExistence type="inferred from homology"/>
<gene>
    <name evidence="3" type="ORF">Terrestrivirus4_69</name>
</gene>
<sequence length="415" mass="48817">MEGIFVNGPINAARLEGTVYGTKKVLYIFMDFHMNVMHQSQCDNIDSIDLNKYILKELKESDKNKTYDLFLEISGTTASQNLTQSFRGRYIDEVMRFFSIESNVESTQRALKNVRYHFIDIRDFLKSNINDIFYNLTNTIKTCVCNEHMTRSDYDFIMSSLYNLDSALHMTYDILFTSNETTSRIKPSKVANSKKRNVERSKMDILTNESKKNYSIVQKFLNKIRSKYEHKDIPQKLDELFEKIRSYFVEIFDSQERIIQLMKQAEIILSKNPTELNKVTTGNTEMYIYGKDLSRIIDFMSKLNILVYEMEMMTVHVYALIVDLFFLRRFLDKDYVQNGIVYAGIAHSMSYIYMLIKYYDFKITNVSYLKEGETIESATKKIKDQTVSNPNIDELFYPPSLYQCSNLSDYPKNFN</sequence>
<keyword evidence="2" id="KW-1133">Transmembrane helix</keyword>
<dbReference type="InterPro" id="IPR043885">
    <property type="entry name" value="DUF5847"/>
</dbReference>
<comment type="similarity">
    <text evidence="1">Belongs to the mimivirus R160 family.</text>
</comment>
<dbReference type="Pfam" id="PF19165">
    <property type="entry name" value="DUF5847"/>
    <property type="match status" value="1"/>
</dbReference>
<protein>
    <submittedName>
        <fullName evidence="3">Uncharacterized protein</fullName>
    </submittedName>
</protein>
<evidence type="ECO:0000313" key="3">
    <source>
        <dbReference type="EMBL" id="AYV76021.1"/>
    </source>
</evidence>
<keyword evidence="2" id="KW-0812">Transmembrane</keyword>
<feature type="transmembrane region" description="Helical" evidence="2">
    <location>
        <begin position="305"/>
        <end position="327"/>
    </location>
</feature>
<evidence type="ECO:0000256" key="1">
    <source>
        <dbReference type="ARBA" id="ARBA00023598"/>
    </source>
</evidence>
<reference evidence="3" key="1">
    <citation type="submission" date="2018-10" db="EMBL/GenBank/DDBJ databases">
        <title>Hidden diversity of soil giant viruses.</title>
        <authorList>
            <person name="Schulz F."/>
            <person name="Alteio L."/>
            <person name="Goudeau D."/>
            <person name="Ryan E.M."/>
            <person name="Malmstrom R.R."/>
            <person name="Blanchard J."/>
            <person name="Woyke T."/>
        </authorList>
    </citation>
    <scope>NUCLEOTIDE SEQUENCE</scope>
    <source>
        <strain evidence="3">TEV1</strain>
    </source>
</reference>
<feature type="transmembrane region" description="Helical" evidence="2">
    <location>
        <begin position="339"/>
        <end position="356"/>
    </location>
</feature>
<evidence type="ECO:0000256" key="2">
    <source>
        <dbReference type="SAM" id="Phobius"/>
    </source>
</evidence>
<keyword evidence="2" id="KW-0472">Membrane</keyword>
<organism evidence="3">
    <name type="scientific">Terrestrivirus sp</name>
    <dbReference type="NCBI Taxonomy" id="2487775"/>
    <lineage>
        <taxon>Viruses</taxon>
        <taxon>Varidnaviria</taxon>
        <taxon>Bamfordvirae</taxon>
        <taxon>Nucleocytoviricota</taxon>
        <taxon>Megaviricetes</taxon>
        <taxon>Imitervirales</taxon>
        <taxon>Mimiviridae</taxon>
        <taxon>Klosneuvirinae</taxon>
    </lineage>
</organism>
<name>A0A3G4ZPW9_9VIRU</name>
<dbReference type="EMBL" id="MK071982">
    <property type="protein sequence ID" value="AYV76021.1"/>
    <property type="molecule type" value="Genomic_DNA"/>
</dbReference>
<accession>A0A3G4ZPW9</accession>